<comment type="caution">
    <text evidence="1">The sequence shown here is derived from an EMBL/GenBank/DDBJ whole genome shotgun (WGS) entry which is preliminary data.</text>
</comment>
<dbReference type="EMBL" id="LAZR01015760">
    <property type="protein sequence ID" value="KKM07483.1"/>
    <property type="molecule type" value="Genomic_DNA"/>
</dbReference>
<accession>A0A0F9K8G1</accession>
<proteinExistence type="predicted"/>
<gene>
    <name evidence="1" type="ORF">LCGC14_1733400</name>
</gene>
<reference evidence="1" key="1">
    <citation type="journal article" date="2015" name="Nature">
        <title>Complex archaea that bridge the gap between prokaryotes and eukaryotes.</title>
        <authorList>
            <person name="Spang A."/>
            <person name="Saw J.H."/>
            <person name="Jorgensen S.L."/>
            <person name="Zaremba-Niedzwiedzka K."/>
            <person name="Martijn J."/>
            <person name="Lind A.E."/>
            <person name="van Eijk R."/>
            <person name="Schleper C."/>
            <person name="Guy L."/>
            <person name="Ettema T.J."/>
        </authorList>
    </citation>
    <scope>NUCLEOTIDE SEQUENCE</scope>
</reference>
<dbReference type="AlphaFoldDB" id="A0A0F9K8G1"/>
<name>A0A0F9K8G1_9ZZZZ</name>
<evidence type="ECO:0000313" key="1">
    <source>
        <dbReference type="EMBL" id="KKM07483.1"/>
    </source>
</evidence>
<organism evidence="1">
    <name type="scientific">marine sediment metagenome</name>
    <dbReference type="NCBI Taxonomy" id="412755"/>
    <lineage>
        <taxon>unclassified sequences</taxon>
        <taxon>metagenomes</taxon>
        <taxon>ecological metagenomes</taxon>
    </lineage>
</organism>
<protein>
    <submittedName>
        <fullName evidence="1">Uncharacterized protein</fullName>
    </submittedName>
</protein>
<sequence length="57" mass="6672">LVVESGELYGPMVQCNDCGDYAEHELLIKHYSSCSPGEAEYWENYYNQDLSEDYREE</sequence>
<feature type="non-terminal residue" evidence="1">
    <location>
        <position position="1"/>
    </location>
</feature>